<gene>
    <name evidence="7" type="primary">crt_2</name>
    <name evidence="7" type="ORF">LEUCIP111803_01558</name>
</gene>
<dbReference type="PANTHER" id="PTHR11941:SF54">
    <property type="entry name" value="ENOYL-COA HYDRATASE, MITOCHONDRIAL"/>
    <property type="match status" value="1"/>
</dbReference>
<dbReference type="EMBL" id="CAJVAP010000016">
    <property type="protein sequence ID" value="CAG7612381.1"/>
    <property type="molecule type" value="Genomic_DNA"/>
</dbReference>
<dbReference type="CDD" id="cd06558">
    <property type="entry name" value="crotonase-like"/>
    <property type="match status" value="1"/>
</dbReference>
<comment type="catalytic activity">
    <reaction evidence="5">
        <text>a 4-saturated-(3S)-3-hydroxyacyl-CoA = a (3E)-enoyl-CoA + H2O</text>
        <dbReference type="Rhea" id="RHEA:20724"/>
        <dbReference type="ChEBI" id="CHEBI:15377"/>
        <dbReference type="ChEBI" id="CHEBI:58521"/>
        <dbReference type="ChEBI" id="CHEBI:137480"/>
        <dbReference type="EC" id="4.2.1.17"/>
    </reaction>
</comment>
<accession>A0A916JX66</accession>
<evidence type="ECO:0000256" key="2">
    <source>
        <dbReference type="ARBA" id="ARBA00012076"/>
    </source>
</evidence>
<proteinExistence type="inferred from homology"/>
<sequence length="281" mass="29600">MALAERIAALACETLDLEVSEEILTVTISRPEVLNALSPVVIAELRRVFGPLRSELGRADETGRPDWSIRGVILTGAGEKSFVAGADISVMRGMSPAEADAYTAEAQELTSWLETLPVPVVAAVNGFALGGGCEIAMSCDYIFAAETASFGQPEVGLGLIPGFGGCVRLQQLVGVAAARELIFTGRRIDAAEALRLGLVLRVLPDQAALLTAVRESLRLVARQSAVAVAAAKRTVRAAQALPTDQGLELERSAFTACFGTEDMAEGTAAFVEKRRPAFTGR</sequence>
<comment type="caution">
    <text evidence="7">The sequence shown here is derived from an EMBL/GenBank/DDBJ whole genome shotgun (WGS) entry which is preliminary data.</text>
</comment>
<dbReference type="FunFam" id="3.90.226.10:FF:000009">
    <property type="entry name" value="Carnitinyl-CoA dehydratase"/>
    <property type="match status" value="1"/>
</dbReference>
<evidence type="ECO:0000256" key="4">
    <source>
        <dbReference type="ARBA" id="ARBA00023709"/>
    </source>
</evidence>
<dbReference type="GO" id="GO:0004300">
    <property type="term" value="F:enoyl-CoA hydratase activity"/>
    <property type="evidence" value="ECO:0007669"/>
    <property type="project" value="UniProtKB-EC"/>
</dbReference>
<evidence type="ECO:0000256" key="3">
    <source>
        <dbReference type="ARBA" id="ARBA00023239"/>
    </source>
</evidence>
<comment type="similarity">
    <text evidence="1 6">Belongs to the enoyl-CoA hydratase/isomerase family.</text>
</comment>
<dbReference type="EC" id="4.2.1.17" evidence="2"/>
<dbReference type="AlphaFoldDB" id="A0A916JX66"/>
<dbReference type="PROSITE" id="PS00166">
    <property type="entry name" value="ENOYL_COA_HYDRATASE"/>
    <property type="match status" value="1"/>
</dbReference>
<dbReference type="InterPro" id="IPR018376">
    <property type="entry name" value="Enoyl-CoA_hyd/isom_CS"/>
</dbReference>
<dbReference type="Proteomes" id="UP000693892">
    <property type="component" value="Unassembled WGS sequence"/>
</dbReference>
<name>A0A916JX66_9MICO</name>
<dbReference type="GO" id="GO:0006635">
    <property type="term" value="P:fatty acid beta-oxidation"/>
    <property type="evidence" value="ECO:0007669"/>
    <property type="project" value="TreeGrafter"/>
</dbReference>
<organism evidence="7 8">
    <name type="scientific">Leucobacter soli</name>
    <dbReference type="NCBI Taxonomy" id="2812850"/>
    <lineage>
        <taxon>Bacteria</taxon>
        <taxon>Bacillati</taxon>
        <taxon>Actinomycetota</taxon>
        <taxon>Actinomycetes</taxon>
        <taxon>Micrococcales</taxon>
        <taxon>Microbacteriaceae</taxon>
        <taxon>Leucobacter</taxon>
    </lineage>
</organism>
<dbReference type="RefSeq" id="WP_236022039.1">
    <property type="nucleotide sequence ID" value="NZ_CAJVAP010000016.1"/>
</dbReference>
<evidence type="ECO:0000256" key="6">
    <source>
        <dbReference type="RuleBase" id="RU003707"/>
    </source>
</evidence>
<keyword evidence="3 7" id="KW-0456">Lyase</keyword>
<dbReference type="FunFam" id="1.10.12.10:FF:000001">
    <property type="entry name" value="Probable enoyl-CoA hydratase, mitochondrial"/>
    <property type="match status" value="1"/>
</dbReference>
<protein>
    <recommendedName>
        <fullName evidence="2">enoyl-CoA hydratase</fullName>
        <ecNumber evidence="2">4.2.1.17</ecNumber>
    </recommendedName>
</protein>
<evidence type="ECO:0000313" key="8">
    <source>
        <dbReference type="Proteomes" id="UP000693892"/>
    </source>
</evidence>
<evidence type="ECO:0000313" key="7">
    <source>
        <dbReference type="EMBL" id="CAG7612381.1"/>
    </source>
</evidence>
<comment type="catalytic activity">
    <reaction evidence="4">
        <text>a (3S)-3-hydroxyacyl-CoA = a (2E)-enoyl-CoA + H2O</text>
        <dbReference type="Rhea" id="RHEA:16105"/>
        <dbReference type="ChEBI" id="CHEBI:15377"/>
        <dbReference type="ChEBI" id="CHEBI:57318"/>
        <dbReference type="ChEBI" id="CHEBI:58856"/>
        <dbReference type="EC" id="4.2.1.17"/>
    </reaction>
</comment>
<dbReference type="Pfam" id="PF00378">
    <property type="entry name" value="ECH_1"/>
    <property type="match status" value="1"/>
</dbReference>
<dbReference type="InterPro" id="IPR001753">
    <property type="entry name" value="Enoyl-CoA_hydra/iso"/>
</dbReference>
<keyword evidence="8" id="KW-1185">Reference proteome</keyword>
<evidence type="ECO:0000256" key="1">
    <source>
        <dbReference type="ARBA" id="ARBA00005254"/>
    </source>
</evidence>
<reference evidence="7" key="1">
    <citation type="submission" date="2021-06" db="EMBL/GenBank/DDBJ databases">
        <authorList>
            <person name="Criscuolo A."/>
        </authorList>
    </citation>
    <scope>NUCLEOTIDE SEQUENCE</scope>
    <source>
        <strain evidence="7">CIP111803</strain>
    </source>
</reference>
<dbReference type="PANTHER" id="PTHR11941">
    <property type="entry name" value="ENOYL-COA HYDRATASE-RELATED"/>
    <property type="match status" value="1"/>
</dbReference>
<evidence type="ECO:0000256" key="5">
    <source>
        <dbReference type="ARBA" id="ARBA00023717"/>
    </source>
</evidence>